<dbReference type="Proteomes" id="UP000636960">
    <property type="component" value="Unassembled WGS sequence"/>
</dbReference>
<comment type="caution">
    <text evidence="3">The sequence shown here is derived from an EMBL/GenBank/DDBJ whole genome shotgun (WGS) entry which is preliminary data.</text>
</comment>
<sequence length="129" mass="13157">MARWLVLACTVIGLTAMHSLGHAGMAGHHETHGDARSTATTAGVASWTEGCPGDSCPMTPGHGSPAGWSACLAILSGVAVVAMLVVLIVATRRRGAAGTLEWLPGSPPRASPGRQSWNAALPLTTVLRI</sequence>
<keyword evidence="2" id="KW-0732">Signal</keyword>
<evidence type="ECO:0000256" key="2">
    <source>
        <dbReference type="SAM" id="SignalP"/>
    </source>
</evidence>
<feature type="transmembrane region" description="Helical" evidence="1">
    <location>
        <begin position="67"/>
        <end position="90"/>
    </location>
</feature>
<keyword evidence="1" id="KW-1133">Transmembrane helix</keyword>
<gene>
    <name evidence="3" type="ORF">Ari01nite_92010</name>
</gene>
<feature type="chain" id="PRO_5039503880" evidence="2">
    <location>
        <begin position="24"/>
        <end position="129"/>
    </location>
</feature>
<keyword evidence="1" id="KW-0812">Transmembrane</keyword>
<dbReference type="AlphaFoldDB" id="A0A919MVS8"/>
<evidence type="ECO:0000256" key="1">
    <source>
        <dbReference type="SAM" id="Phobius"/>
    </source>
</evidence>
<keyword evidence="1" id="KW-0472">Membrane</keyword>
<protein>
    <submittedName>
        <fullName evidence="3">Uncharacterized protein</fullName>
    </submittedName>
</protein>
<reference evidence="3" key="1">
    <citation type="submission" date="2021-01" db="EMBL/GenBank/DDBJ databases">
        <title>Whole genome shotgun sequence of Actinoplanes rishiriensis NBRC 108556.</title>
        <authorList>
            <person name="Komaki H."/>
            <person name="Tamura T."/>
        </authorList>
    </citation>
    <scope>NUCLEOTIDE SEQUENCE</scope>
    <source>
        <strain evidence="3">NBRC 108556</strain>
    </source>
</reference>
<proteinExistence type="predicted"/>
<name>A0A919MVS8_9ACTN</name>
<organism evidence="3 4">
    <name type="scientific">Paractinoplanes rishiriensis</name>
    <dbReference type="NCBI Taxonomy" id="1050105"/>
    <lineage>
        <taxon>Bacteria</taxon>
        <taxon>Bacillati</taxon>
        <taxon>Actinomycetota</taxon>
        <taxon>Actinomycetes</taxon>
        <taxon>Micromonosporales</taxon>
        <taxon>Micromonosporaceae</taxon>
        <taxon>Paractinoplanes</taxon>
    </lineage>
</organism>
<keyword evidence="4" id="KW-1185">Reference proteome</keyword>
<evidence type="ECO:0000313" key="4">
    <source>
        <dbReference type="Proteomes" id="UP000636960"/>
    </source>
</evidence>
<accession>A0A919MVS8</accession>
<evidence type="ECO:0000313" key="3">
    <source>
        <dbReference type="EMBL" id="GIF01737.1"/>
    </source>
</evidence>
<dbReference type="EMBL" id="BOMV01000111">
    <property type="protein sequence ID" value="GIF01737.1"/>
    <property type="molecule type" value="Genomic_DNA"/>
</dbReference>
<feature type="signal peptide" evidence="2">
    <location>
        <begin position="1"/>
        <end position="23"/>
    </location>
</feature>